<dbReference type="Proteomes" id="UP000018949">
    <property type="component" value="Unassembled WGS sequence"/>
</dbReference>
<sequence>MLKMPIVFTFYSDWRQFLERGAATTHEDFWLFPKNLFTAKAIPNDNTEITNGIELEFPNST</sequence>
<gene>
    <name evidence="1" type="ORF">JCM21738_4114</name>
</gene>
<dbReference type="AlphaFoldDB" id="W4RU35"/>
<evidence type="ECO:0000313" key="2">
    <source>
        <dbReference type="Proteomes" id="UP000018949"/>
    </source>
</evidence>
<organism evidence="1 2">
    <name type="scientific">Mesobacillus boroniphilus JCM 21738</name>
    <dbReference type="NCBI Taxonomy" id="1294265"/>
    <lineage>
        <taxon>Bacteria</taxon>
        <taxon>Bacillati</taxon>
        <taxon>Bacillota</taxon>
        <taxon>Bacilli</taxon>
        <taxon>Bacillales</taxon>
        <taxon>Bacillaceae</taxon>
        <taxon>Mesobacillus</taxon>
    </lineage>
</organism>
<comment type="caution">
    <text evidence="1">The sequence shown here is derived from an EMBL/GenBank/DDBJ whole genome shotgun (WGS) entry which is preliminary data.</text>
</comment>
<reference evidence="1 2" key="1">
    <citation type="submission" date="2013-12" db="EMBL/GenBank/DDBJ databases">
        <title>NBRP : Genome information of microbial organism related human and environment.</title>
        <authorList>
            <person name="Hattori M."/>
            <person name="Oshima K."/>
            <person name="Inaba H."/>
            <person name="Suda W."/>
            <person name="Sakamoto M."/>
            <person name="Iino T."/>
            <person name="Kitahara M."/>
            <person name="Oshida Y."/>
            <person name="Iida T."/>
            <person name="Kudo T."/>
            <person name="Itoh T."/>
            <person name="Ahmed I."/>
            <person name="Ohkuma M."/>
        </authorList>
    </citation>
    <scope>NUCLEOTIDE SEQUENCE [LARGE SCALE GENOMIC DNA]</scope>
    <source>
        <strain evidence="1 2">JCM 21738</strain>
    </source>
</reference>
<dbReference type="EMBL" id="BAUW01000066">
    <property type="protein sequence ID" value="GAE47164.1"/>
    <property type="molecule type" value="Genomic_DNA"/>
</dbReference>
<accession>W4RU35</accession>
<proteinExistence type="predicted"/>
<name>W4RU35_9BACI</name>
<keyword evidence="2" id="KW-1185">Reference proteome</keyword>
<protein>
    <submittedName>
        <fullName evidence="1">Uncharacterized protein</fullName>
    </submittedName>
</protein>
<dbReference type="RefSeq" id="WP_023626174.1">
    <property type="nucleotide sequence ID" value="NZ_BAUW01000066.1"/>
</dbReference>
<evidence type="ECO:0000313" key="1">
    <source>
        <dbReference type="EMBL" id="GAE47164.1"/>
    </source>
</evidence>